<evidence type="ECO:0008006" key="3">
    <source>
        <dbReference type="Google" id="ProtNLM"/>
    </source>
</evidence>
<dbReference type="InterPro" id="IPR011110">
    <property type="entry name" value="Reg_prop"/>
</dbReference>
<dbReference type="Pfam" id="PF07494">
    <property type="entry name" value="Reg_prop"/>
    <property type="match status" value="1"/>
</dbReference>
<dbReference type="InterPro" id="IPR015943">
    <property type="entry name" value="WD40/YVTN_repeat-like_dom_sf"/>
</dbReference>
<evidence type="ECO:0000313" key="2">
    <source>
        <dbReference type="Proteomes" id="UP000276953"/>
    </source>
</evidence>
<accession>A0A432DUQ9</accession>
<organism evidence="1 2">
    <name type="scientific">Chryseobacterium arthrosphaerae</name>
    <dbReference type="NCBI Taxonomy" id="651561"/>
    <lineage>
        <taxon>Bacteria</taxon>
        <taxon>Pseudomonadati</taxon>
        <taxon>Bacteroidota</taxon>
        <taxon>Flavobacteriia</taxon>
        <taxon>Flavobacteriales</taxon>
        <taxon>Weeksellaceae</taxon>
        <taxon>Chryseobacterium group</taxon>
        <taxon>Chryseobacterium</taxon>
    </lineage>
</organism>
<reference evidence="1 2" key="1">
    <citation type="submission" date="2018-12" db="EMBL/GenBank/DDBJ databases">
        <title>Draft Genome Sequence of Chryseobacterium arthrosphaerae strain ED882-96 Isolated from the Blood of a Patient with Liver Cirrhosis in Taiwan.</title>
        <authorList>
            <person name="Lin J.-N."/>
            <person name="Lai C.-H."/>
            <person name="Yang C.-H."/>
            <person name="Huang Y.-H."/>
        </authorList>
    </citation>
    <scope>NUCLEOTIDE SEQUENCE [LARGE SCALE GENOMIC DNA]</scope>
    <source>
        <strain evidence="1 2">ED882-96</strain>
    </source>
</reference>
<comment type="caution">
    <text evidence="1">The sequence shown here is derived from an EMBL/GenBank/DDBJ whole genome shotgun (WGS) entry which is preliminary data.</text>
</comment>
<protein>
    <recommendedName>
        <fullName evidence="3">Histidine kinase</fullName>
    </recommendedName>
</protein>
<dbReference type="Gene3D" id="2.130.10.10">
    <property type="entry name" value="YVTN repeat-like/Quinoprotein amine dehydrogenase"/>
    <property type="match status" value="1"/>
</dbReference>
<dbReference type="Proteomes" id="UP000276953">
    <property type="component" value="Unassembled WGS sequence"/>
</dbReference>
<name>A0A432DUQ9_9FLAO</name>
<dbReference type="EMBL" id="RYFC01000003">
    <property type="protein sequence ID" value="RTZ46802.1"/>
    <property type="molecule type" value="Genomic_DNA"/>
</dbReference>
<dbReference type="AlphaFoldDB" id="A0A432DUQ9"/>
<proteinExistence type="predicted"/>
<sequence>MRVWALFFACLYINFYGQRYTSTWYNIDNGLPQSSAKAIVKDKYGFIWISTENGIVRYDGSSFITFNNFRVNNLHFGEFIGDPLQDSITVHNNFQQNKIIIKNRFPRLTRLYSNDKAAFSENNSSLQRIANNIINSSFYNDVQYYIRLKNSAYLFKEKNAITYRDAKGKETKIALPFSNRDLNNIFVFNEVLFINDMRARKTYSIDRGKLSVSAKPTLFNDPETKIYWQQVTKQTFIINRSNIYIVKCNRTDLALKFLVKYDEIGSHSYCSMYYGKDFNKLYLGTLNNGLNVLKLSDFRVAKKETPFSNNIYYASLPLSKNTIITEDGTVFDKNGVVKRYPFGNNDSNLMMYDRSGNILIRKRGSIISFDKNSGYKRRILFYEAGFEAFSEAGPLCFYNFRCFRLSAETFQKRYILAAGFYLSF</sequence>
<evidence type="ECO:0000313" key="1">
    <source>
        <dbReference type="EMBL" id="RTZ46802.1"/>
    </source>
</evidence>
<gene>
    <name evidence="1" type="ORF">EJ377_23310</name>
</gene>